<reference evidence="2 3" key="1">
    <citation type="submission" date="2014-04" db="EMBL/GenBank/DDBJ databases">
        <authorList>
            <consortium name="DOE Joint Genome Institute"/>
            <person name="Kuo A."/>
            <person name="Ruytinx J."/>
            <person name="Rineau F."/>
            <person name="Colpaert J."/>
            <person name="Kohler A."/>
            <person name="Nagy L.G."/>
            <person name="Floudas D."/>
            <person name="Copeland A."/>
            <person name="Barry K.W."/>
            <person name="Cichocki N."/>
            <person name="Veneault-Fourrey C."/>
            <person name="LaButti K."/>
            <person name="Lindquist E.A."/>
            <person name="Lipzen A."/>
            <person name="Lundell T."/>
            <person name="Morin E."/>
            <person name="Murat C."/>
            <person name="Sun H."/>
            <person name="Tunlid A."/>
            <person name="Henrissat B."/>
            <person name="Grigoriev I.V."/>
            <person name="Hibbett D.S."/>
            <person name="Martin F."/>
            <person name="Nordberg H.P."/>
            <person name="Cantor M.N."/>
            <person name="Hua S.X."/>
        </authorList>
    </citation>
    <scope>NUCLEOTIDE SEQUENCE [LARGE SCALE GENOMIC DNA]</scope>
    <source>
        <strain evidence="2 3">UH-Slu-Lm8-n1</strain>
    </source>
</reference>
<keyword evidence="3" id="KW-1185">Reference proteome</keyword>
<name>A0A0C9ZAV5_9AGAM</name>
<evidence type="ECO:0000313" key="2">
    <source>
        <dbReference type="EMBL" id="KIK34680.1"/>
    </source>
</evidence>
<dbReference type="AlphaFoldDB" id="A0A0C9ZAV5"/>
<proteinExistence type="predicted"/>
<reference evidence="3" key="2">
    <citation type="submission" date="2015-01" db="EMBL/GenBank/DDBJ databases">
        <title>Evolutionary Origins and Diversification of the Mycorrhizal Mutualists.</title>
        <authorList>
            <consortium name="DOE Joint Genome Institute"/>
            <consortium name="Mycorrhizal Genomics Consortium"/>
            <person name="Kohler A."/>
            <person name="Kuo A."/>
            <person name="Nagy L.G."/>
            <person name="Floudas D."/>
            <person name="Copeland A."/>
            <person name="Barry K.W."/>
            <person name="Cichocki N."/>
            <person name="Veneault-Fourrey C."/>
            <person name="LaButti K."/>
            <person name="Lindquist E.A."/>
            <person name="Lipzen A."/>
            <person name="Lundell T."/>
            <person name="Morin E."/>
            <person name="Murat C."/>
            <person name="Riley R."/>
            <person name="Ohm R."/>
            <person name="Sun H."/>
            <person name="Tunlid A."/>
            <person name="Henrissat B."/>
            <person name="Grigoriev I.V."/>
            <person name="Hibbett D.S."/>
            <person name="Martin F."/>
        </authorList>
    </citation>
    <scope>NUCLEOTIDE SEQUENCE [LARGE SCALE GENOMIC DNA]</scope>
    <source>
        <strain evidence="3">UH-Slu-Lm8-n1</strain>
    </source>
</reference>
<accession>A0A0C9ZAV5</accession>
<sequence length="379" mass="42887">MVRTKKAAGLAISKTDWTTELTWQLLTEAEKPENRKTLLGKRKDENTSKDTKIAVFKRIGSVILEDLYVINPDAVGDHVKKHFDYLVNHYKHHAHRLRTTGVGIQDDNTGYDPDEEHFNHYIPTSGPDNSTPMNIKSIWDEIVSKFPFFLDLHRMLSTHPNVTPIVITTGVGPAGKKTLHYQAPSEDEDEHEGHPASPPSQVFSATQMQQFQTLQQALDAASFPTSQSFADPFADSFPSNFNLDSEKENHLPPPTLTPNQVSSKSKVASATPPTRTSKSLLSHDALEKAKQCISKLPKKRTFEDVLTNLQQANLKSINDRARDEINLKKRQLLLEEFKAGIWEVEEYQTKLKELNDENVVEAEPPAKRIQYSPDWDEIE</sequence>
<evidence type="ECO:0000313" key="3">
    <source>
        <dbReference type="Proteomes" id="UP000054485"/>
    </source>
</evidence>
<gene>
    <name evidence="2" type="ORF">CY34DRAFT_17552</name>
</gene>
<feature type="region of interest" description="Disordered" evidence="1">
    <location>
        <begin position="239"/>
        <end position="279"/>
    </location>
</feature>
<feature type="compositionally biased region" description="Polar residues" evidence="1">
    <location>
        <begin position="257"/>
        <end position="279"/>
    </location>
</feature>
<dbReference type="EMBL" id="KN835718">
    <property type="protein sequence ID" value="KIK34680.1"/>
    <property type="molecule type" value="Genomic_DNA"/>
</dbReference>
<protein>
    <submittedName>
        <fullName evidence="2">Uncharacterized protein</fullName>
    </submittedName>
</protein>
<organism evidence="2 3">
    <name type="scientific">Suillus luteus UH-Slu-Lm8-n1</name>
    <dbReference type="NCBI Taxonomy" id="930992"/>
    <lineage>
        <taxon>Eukaryota</taxon>
        <taxon>Fungi</taxon>
        <taxon>Dikarya</taxon>
        <taxon>Basidiomycota</taxon>
        <taxon>Agaricomycotina</taxon>
        <taxon>Agaricomycetes</taxon>
        <taxon>Agaricomycetidae</taxon>
        <taxon>Boletales</taxon>
        <taxon>Suillineae</taxon>
        <taxon>Suillaceae</taxon>
        <taxon>Suillus</taxon>
    </lineage>
</organism>
<dbReference type="Proteomes" id="UP000054485">
    <property type="component" value="Unassembled WGS sequence"/>
</dbReference>
<dbReference type="HOGENOM" id="CLU_071881_0_0_1"/>
<dbReference type="InParanoid" id="A0A0C9ZAV5"/>
<evidence type="ECO:0000256" key="1">
    <source>
        <dbReference type="SAM" id="MobiDB-lite"/>
    </source>
</evidence>
<dbReference type="OrthoDB" id="2654621at2759"/>
<feature type="region of interest" description="Disordered" evidence="1">
    <location>
        <begin position="173"/>
        <end position="201"/>
    </location>
</feature>